<proteinExistence type="predicted"/>
<dbReference type="Proteomes" id="UP001497700">
    <property type="component" value="Unassembled WGS sequence"/>
</dbReference>
<keyword evidence="2" id="KW-1185">Reference proteome</keyword>
<protein>
    <submittedName>
        <fullName evidence="1">Uncharacterized protein</fullName>
    </submittedName>
</protein>
<evidence type="ECO:0000313" key="1">
    <source>
        <dbReference type="EMBL" id="KAI4859028.1"/>
    </source>
</evidence>
<reference evidence="1 2" key="1">
    <citation type="journal article" date="2022" name="New Phytol.">
        <title>Ecological generalism drives hyperdiversity of secondary metabolite gene clusters in xylarialean endophytes.</title>
        <authorList>
            <person name="Franco M.E.E."/>
            <person name="Wisecaver J.H."/>
            <person name="Arnold A.E."/>
            <person name="Ju Y.M."/>
            <person name="Slot J.C."/>
            <person name="Ahrendt S."/>
            <person name="Moore L.P."/>
            <person name="Eastman K.E."/>
            <person name="Scott K."/>
            <person name="Konkel Z."/>
            <person name="Mondo S.J."/>
            <person name="Kuo A."/>
            <person name="Hayes R.D."/>
            <person name="Haridas S."/>
            <person name="Andreopoulos B."/>
            <person name="Riley R."/>
            <person name="LaButti K."/>
            <person name="Pangilinan J."/>
            <person name="Lipzen A."/>
            <person name="Amirebrahimi M."/>
            <person name="Yan J."/>
            <person name="Adam C."/>
            <person name="Keymanesh K."/>
            <person name="Ng V."/>
            <person name="Louie K."/>
            <person name="Northen T."/>
            <person name="Drula E."/>
            <person name="Henrissat B."/>
            <person name="Hsieh H.M."/>
            <person name="Youens-Clark K."/>
            <person name="Lutzoni F."/>
            <person name="Miadlikowska J."/>
            <person name="Eastwood D.C."/>
            <person name="Hamelin R.C."/>
            <person name="Grigoriev I.V."/>
            <person name="U'Ren J.M."/>
        </authorList>
    </citation>
    <scope>NUCLEOTIDE SEQUENCE [LARGE SCALE GENOMIC DNA]</scope>
    <source>
        <strain evidence="1 2">CBS 119005</strain>
    </source>
</reference>
<sequence length="139" mass="15637">MSKRFSIRHIPALYFAFANCVGLVLAPLRGSRAVIELYGLPPSISSVPETWPVWQAGQGRTILLGLMMHYFYWRGQYAECDALLMGVAFLGINDFFVFFYQGEKLLWAWTRILFSVAFASAGYFGLTQGRGRAQKAKAP</sequence>
<dbReference type="EMBL" id="MU393663">
    <property type="protein sequence ID" value="KAI4859028.1"/>
    <property type="molecule type" value="Genomic_DNA"/>
</dbReference>
<organism evidence="1 2">
    <name type="scientific">Hypoxylon rubiginosum</name>
    <dbReference type="NCBI Taxonomy" id="110542"/>
    <lineage>
        <taxon>Eukaryota</taxon>
        <taxon>Fungi</taxon>
        <taxon>Dikarya</taxon>
        <taxon>Ascomycota</taxon>
        <taxon>Pezizomycotina</taxon>
        <taxon>Sordariomycetes</taxon>
        <taxon>Xylariomycetidae</taxon>
        <taxon>Xylariales</taxon>
        <taxon>Hypoxylaceae</taxon>
        <taxon>Hypoxylon</taxon>
    </lineage>
</organism>
<name>A0ACB9YI20_9PEZI</name>
<accession>A0ACB9YI20</accession>
<gene>
    <name evidence="1" type="ORF">F4820DRAFT_188992</name>
</gene>
<comment type="caution">
    <text evidence="1">The sequence shown here is derived from an EMBL/GenBank/DDBJ whole genome shotgun (WGS) entry which is preliminary data.</text>
</comment>
<evidence type="ECO:0000313" key="2">
    <source>
        <dbReference type="Proteomes" id="UP001497700"/>
    </source>
</evidence>